<comment type="subcellular location">
    <subcellularLocation>
        <location evidence="1">Cell membrane</location>
        <topology evidence="1">Multi-pass membrane protein</topology>
    </subcellularLocation>
</comment>
<protein>
    <submittedName>
        <fullName evidence="8">YeiH family putative sulfate export transporter</fullName>
    </submittedName>
</protein>
<dbReference type="OrthoDB" id="5393513at2"/>
<feature type="transmembrane region" description="Helical" evidence="7">
    <location>
        <begin position="28"/>
        <end position="45"/>
    </location>
</feature>
<organism evidence="8 9">
    <name type="scientific">Xanthobacter tagetidis</name>
    <dbReference type="NCBI Taxonomy" id="60216"/>
    <lineage>
        <taxon>Bacteria</taxon>
        <taxon>Pseudomonadati</taxon>
        <taxon>Pseudomonadota</taxon>
        <taxon>Alphaproteobacteria</taxon>
        <taxon>Hyphomicrobiales</taxon>
        <taxon>Xanthobacteraceae</taxon>
        <taxon>Xanthobacter</taxon>
    </lineage>
</organism>
<feature type="transmembrane region" description="Helical" evidence="7">
    <location>
        <begin position="296"/>
        <end position="315"/>
    </location>
</feature>
<dbReference type="AlphaFoldDB" id="A0A3L7AE58"/>
<evidence type="ECO:0000256" key="2">
    <source>
        <dbReference type="ARBA" id="ARBA00007977"/>
    </source>
</evidence>
<feature type="transmembrane region" description="Helical" evidence="7">
    <location>
        <begin position="327"/>
        <end position="352"/>
    </location>
</feature>
<dbReference type="InterPro" id="IPR018383">
    <property type="entry name" value="UPF0324_pro"/>
</dbReference>
<dbReference type="PANTHER" id="PTHR30106">
    <property type="entry name" value="INNER MEMBRANE PROTEIN YEIH-RELATED"/>
    <property type="match status" value="1"/>
</dbReference>
<evidence type="ECO:0000256" key="6">
    <source>
        <dbReference type="ARBA" id="ARBA00023136"/>
    </source>
</evidence>
<keyword evidence="9" id="KW-1185">Reference proteome</keyword>
<keyword evidence="4 7" id="KW-0812">Transmembrane</keyword>
<evidence type="ECO:0000313" key="9">
    <source>
        <dbReference type="Proteomes" id="UP000269692"/>
    </source>
</evidence>
<dbReference type="GO" id="GO:0005886">
    <property type="term" value="C:plasma membrane"/>
    <property type="evidence" value="ECO:0007669"/>
    <property type="project" value="UniProtKB-SubCell"/>
</dbReference>
<comment type="similarity">
    <text evidence="2">Belongs to the UPF0324 family.</text>
</comment>
<proteinExistence type="inferred from homology"/>
<evidence type="ECO:0000256" key="4">
    <source>
        <dbReference type="ARBA" id="ARBA00022692"/>
    </source>
</evidence>
<evidence type="ECO:0000256" key="1">
    <source>
        <dbReference type="ARBA" id="ARBA00004651"/>
    </source>
</evidence>
<feature type="transmembrane region" description="Helical" evidence="7">
    <location>
        <begin position="170"/>
        <end position="192"/>
    </location>
</feature>
<keyword evidence="6 7" id="KW-0472">Membrane</keyword>
<keyword evidence="5 7" id="KW-1133">Transmembrane helix</keyword>
<dbReference type="Proteomes" id="UP000269692">
    <property type="component" value="Unassembled WGS sequence"/>
</dbReference>
<dbReference type="EMBL" id="RCTF01000009">
    <property type="protein sequence ID" value="RLP78254.1"/>
    <property type="molecule type" value="Genomic_DNA"/>
</dbReference>
<evidence type="ECO:0000256" key="5">
    <source>
        <dbReference type="ARBA" id="ARBA00022989"/>
    </source>
</evidence>
<evidence type="ECO:0000256" key="7">
    <source>
        <dbReference type="SAM" id="Phobius"/>
    </source>
</evidence>
<feature type="transmembrane region" description="Helical" evidence="7">
    <location>
        <begin position="108"/>
        <end position="128"/>
    </location>
</feature>
<evidence type="ECO:0000313" key="8">
    <source>
        <dbReference type="EMBL" id="RLP78254.1"/>
    </source>
</evidence>
<dbReference type="Pfam" id="PF03601">
    <property type="entry name" value="Cons_hypoth698"/>
    <property type="match status" value="1"/>
</dbReference>
<comment type="caution">
    <text evidence="8">The sequence shown here is derived from an EMBL/GenBank/DDBJ whole genome shotgun (WGS) entry which is preliminary data.</text>
</comment>
<gene>
    <name evidence="8" type="ORF">D9R14_12805</name>
</gene>
<sequence length="354" mass="36506">MAETTLIPASPRKKLSLDRLGRRDGTNIVPGLLLGIAIAGAAYLARLLPGLSALSPLVIAIVIGMAFHNLVGTPPAAKAGVKFCLRRILRFAIVLLGLQLTFAQVRMVGATGFAIIAATLFATFFATRWMGRLMGVEAKLAELIAAGTSICGASAVIATNTVTRAADEDVAYAVACVTVFGSLSMLLAPVLLPLTGFDAHAYGLWTGASIHEVAQVVAAAFQGGQPAGEFGTVAKLSRVMLLGPLVIGLGLAALRQARRDGGAANSASVPLPWFVFGFIAMVLVNSAGLVPDEARPAIVTTTTFLLAVALGAMGLETDVAKLRLKGLRPLALGAAAWLFISAVSFILIAAFFTG</sequence>
<accession>A0A3L7AE58</accession>
<evidence type="ECO:0000256" key="3">
    <source>
        <dbReference type="ARBA" id="ARBA00022475"/>
    </source>
</evidence>
<feature type="transmembrane region" description="Helical" evidence="7">
    <location>
        <begin position="236"/>
        <end position="254"/>
    </location>
</feature>
<feature type="transmembrane region" description="Helical" evidence="7">
    <location>
        <begin position="266"/>
        <end position="284"/>
    </location>
</feature>
<dbReference type="PANTHER" id="PTHR30106:SF2">
    <property type="entry name" value="UPF0324 INNER MEMBRANE PROTEIN YEIH"/>
    <property type="match status" value="1"/>
</dbReference>
<name>A0A3L7AE58_9HYPH</name>
<feature type="transmembrane region" description="Helical" evidence="7">
    <location>
        <begin position="140"/>
        <end position="158"/>
    </location>
</feature>
<reference evidence="8 9" key="1">
    <citation type="submission" date="2018-10" db="EMBL/GenBank/DDBJ databases">
        <title>Xanthobacter tagetidis genome sequencing and assembly.</title>
        <authorList>
            <person name="Maclea K.S."/>
            <person name="Goen A.E."/>
            <person name="Fatima S.A."/>
        </authorList>
    </citation>
    <scope>NUCLEOTIDE SEQUENCE [LARGE SCALE GENOMIC DNA]</scope>
    <source>
        <strain evidence="8 9">ATCC 700314</strain>
    </source>
</reference>
<keyword evidence="3" id="KW-1003">Cell membrane</keyword>
<dbReference type="RefSeq" id="WP_121623721.1">
    <property type="nucleotide sequence ID" value="NZ_JACIIW010000009.1"/>
</dbReference>
<feature type="transmembrane region" description="Helical" evidence="7">
    <location>
        <begin position="51"/>
        <end position="71"/>
    </location>
</feature>